<proteinExistence type="predicted"/>
<evidence type="ECO:0000256" key="1">
    <source>
        <dbReference type="SAM" id="MobiDB-lite"/>
    </source>
</evidence>
<dbReference type="Proteomes" id="UP000799118">
    <property type="component" value="Unassembled WGS sequence"/>
</dbReference>
<dbReference type="AlphaFoldDB" id="A0A6A4H7S8"/>
<sequence length="243" mass="27409">MTSCTMRTYEQGCTKETQVLCSIMDNYQQNVKGELVGVTPAPSSGNKPSQRRILKRVPAPMVVQLTLMRRESDTEALEKPELEIEPPDRDKKARRTARTAGSSGKVSKHIIEKVKDDNEEMLKGVLTKIITERKRESVPRYLNIRRPHLNPRSTYLLNASASPRFEIKAKTCFGIRICTDAFSSNNYQYLLFDTCHSLPPTSPRLIVVFVLWIDGDLAMGAMGAMSAGQHYPVLSSFIKLFKK</sequence>
<keyword evidence="3" id="KW-1185">Reference proteome</keyword>
<feature type="compositionally biased region" description="Basic and acidic residues" evidence="1">
    <location>
        <begin position="71"/>
        <end position="91"/>
    </location>
</feature>
<name>A0A6A4H7S8_9AGAR</name>
<evidence type="ECO:0000313" key="2">
    <source>
        <dbReference type="EMBL" id="KAE9394262.1"/>
    </source>
</evidence>
<accession>A0A6A4H7S8</accession>
<reference evidence="2" key="1">
    <citation type="journal article" date="2019" name="Environ. Microbiol.">
        <title>Fungal ecological strategies reflected in gene transcription - a case study of two litter decomposers.</title>
        <authorList>
            <person name="Barbi F."/>
            <person name="Kohler A."/>
            <person name="Barry K."/>
            <person name="Baskaran P."/>
            <person name="Daum C."/>
            <person name="Fauchery L."/>
            <person name="Ihrmark K."/>
            <person name="Kuo A."/>
            <person name="LaButti K."/>
            <person name="Lipzen A."/>
            <person name="Morin E."/>
            <person name="Grigoriev I.V."/>
            <person name="Henrissat B."/>
            <person name="Lindahl B."/>
            <person name="Martin F."/>
        </authorList>
    </citation>
    <scope>NUCLEOTIDE SEQUENCE</scope>
    <source>
        <strain evidence="2">JB14</strain>
    </source>
</reference>
<organism evidence="2 3">
    <name type="scientific">Gymnopus androsaceus JB14</name>
    <dbReference type="NCBI Taxonomy" id="1447944"/>
    <lineage>
        <taxon>Eukaryota</taxon>
        <taxon>Fungi</taxon>
        <taxon>Dikarya</taxon>
        <taxon>Basidiomycota</taxon>
        <taxon>Agaricomycotina</taxon>
        <taxon>Agaricomycetes</taxon>
        <taxon>Agaricomycetidae</taxon>
        <taxon>Agaricales</taxon>
        <taxon>Marasmiineae</taxon>
        <taxon>Omphalotaceae</taxon>
        <taxon>Gymnopus</taxon>
    </lineage>
</organism>
<dbReference type="EMBL" id="ML769553">
    <property type="protein sequence ID" value="KAE9394262.1"/>
    <property type="molecule type" value="Genomic_DNA"/>
</dbReference>
<protein>
    <submittedName>
        <fullName evidence="2">Uncharacterized protein</fullName>
    </submittedName>
</protein>
<evidence type="ECO:0000313" key="3">
    <source>
        <dbReference type="Proteomes" id="UP000799118"/>
    </source>
</evidence>
<gene>
    <name evidence="2" type="ORF">BT96DRAFT_943276</name>
</gene>
<feature type="region of interest" description="Disordered" evidence="1">
    <location>
        <begin position="71"/>
        <end position="107"/>
    </location>
</feature>